<dbReference type="InterPro" id="IPR018490">
    <property type="entry name" value="cNMP-bd_dom_sf"/>
</dbReference>
<keyword evidence="2" id="KW-0472">Membrane</keyword>
<dbReference type="InterPro" id="IPR000595">
    <property type="entry name" value="cNMP-bd_dom"/>
</dbReference>
<keyword evidence="2" id="KW-1133">Transmembrane helix</keyword>
<dbReference type="PANTHER" id="PTHR23011:SF12">
    <property type="entry name" value="CYCLIC NUCLEOTIDE-BINDING DOMAIN-CONTAINING PROTEIN"/>
    <property type="match status" value="1"/>
</dbReference>
<feature type="region of interest" description="Disordered" evidence="1">
    <location>
        <begin position="605"/>
        <end position="669"/>
    </location>
</feature>
<proteinExistence type="predicted"/>
<feature type="compositionally biased region" description="Basic and acidic residues" evidence="1">
    <location>
        <begin position="653"/>
        <end position="669"/>
    </location>
</feature>
<dbReference type="InterPro" id="IPR014710">
    <property type="entry name" value="RmlC-like_jellyroll"/>
</dbReference>
<evidence type="ECO:0000313" key="5">
    <source>
        <dbReference type="Proteomes" id="UP001217089"/>
    </source>
</evidence>
<reference evidence="4 5" key="1">
    <citation type="submission" date="2022-12" db="EMBL/GenBank/DDBJ databases">
        <title>Chromosome-level genome of Tegillarca granosa.</title>
        <authorList>
            <person name="Kim J."/>
        </authorList>
    </citation>
    <scope>NUCLEOTIDE SEQUENCE [LARGE SCALE GENOMIC DNA]</scope>
    <source>
        <strain evidence="4">Teg-2019</strain>
        <tissue evidence="4">Adductor muscle</tissue>
    </source>
</reference>
<feature type="domain" description="Cyclic nucleotide-binding" evidence="3">
    <location>
        <begin position="332"/>
        <end position="426"/>
    </location>
</feature>
<feature type="transmembrane region" description="Helical" evidence="2">
    <location>
        <begin position="548"/>
        <end position="571"/>
    </location>
</feature>
<dbReference type="SUPFAM" id="SSF51206">
    <property type="entry name" value="cAMP-binding domain-like"/>
    <property type="match status" value="1"/>
</dbReference>
<evidence type="ECO:0000256" key="2">
    <source>
        <dbReference type="SAM" id="Phobius"/>
    </source>
</evidence>
<dbReference type="CDD" id="cd00038">
    <property type="entry name" value="CAP_ED"/>
    <property type="match status" value="1"/>
</dbReference>
<feature type="region of interest" description="Disordered" evidence="1">
    <location>
        <begin position="1"/>
        <end position="33"/>
    </location>
</feature>
<comment type="caution">
    <text evidence="4">The sequence shown here is derived from an EMBL/GenBank/DDBJ whole genome shotgun (WGS) entry which is preliminary data.</text>
</comment>
<keyword evidence="5" id="KW-1185">Reference proteome</keyword>
<dbReference type="PANTHER" id="PTHR23011">
    <property type="entry name" value="CYCLIC NUCLEOTIDE-BINDING DOMAIN CONTAINING PROTEIN"/>
    <property type="match status" value="1"/>
</dbReference>
<dbReference type="Proteomes" id="UP001217089">
    <property type="component" value="Unassembled WGS sequence"/>
</dbReference>
<organism evidence="4 5">
    <name type="scientific">Tegillarca granosa</name>
    <name type="common">Malaysian cockle</name>
    <name type="synonym">Anadara granosa</name>
    <dbReference type="NCBI Taxonomy" id="220873"/>
    <lineage>
        <taxon>Eukaryota</taxon>
        <taxon>Metazoa</taxon>
        <taxon>Spiralia</taxon>
        <taxon>Lophotrochozoa</taxon>
        <taxon>Mollusca</taxon>
        <taxon>Bivalvia</taxon>
        <taxon>Autobranchia</taxon>
        <taxon>Pteriomorphia</taxon>
        <taxon>Arcoida</taxon>
        <taxon>Arcoidea</taxon>
        <taxon>Arcidae</taxon>
        <taxon>Tegillarca</taxon>
    </lineage>
</organism>
<protein>
    <recommendedName>
        <fullName evidence="3">Cyclic nucleotide-binding domain-containing protein</fullName>
    </recommendedName>
</protein>
<evidence type="ECO:0000256" key="1">
    <source>
        <dbReference type="SAM" id="MobiDB-lite"/>
    </source>
</evidence>
<feature type="transmembrane region" description="Helical" evidence="2">
    <location>
        <begin position="747"/>
        <end position="775"/>
    </location>
</feature>
<dbReference type="Gene3D" id="2.60.120.10">
    <property type="entry name" value="Jelly Rolls"/>
    <property type="match status" value="1"/>
</dbReference>
<keyword evidence="2" id="KW-0812">Transmembrane</keyword>
<dbReference type="PROSITE" id="PS50042">
    <property type="entry name" value="CNMP_BINDING_3"/>
    <property type="match status" value="1"/>
</dbReference>
<dbReference type="EMBL" id="JARBDR010000923">
    <property type="protein sequence ID" value="KAJ8298350.1"/>
    <property type="molecule type" value="Genomic_DNA"/>
</dbReference>
<evidence type="ECO:0000313" key="4">
    <source>
        <dbReference type="EMBL" id="KAJ8298350.1"/>
    </source>
</evidence>
<accession>A0ABQ9E491</accession>
<sequence length="820" mass="95232">MSVTKNTSLKTDIKMNSKTSPSKPKNPRLYNSSLSLSRAFTQVDFKSKSLSTEGLHRWPTSVGHGSRRKETPKKTKAYERLPLILPKLEPDVNLDLDVETRDESAIVKPSPEKDIILENGLDSEFEERPESEDNDDDYFNFDDDTATARKKLETLGSFEMEHNWILQEDLRQKQEDILIHSKKVRISIPDEDPMATIQNRIEELQTMSKPRAEFANFIETLSPEQKDRIMKIADMDVQTLRRQKRIIRACLPRRRYFKDDKPDTAISLKRLRKNDQTNKELDRSRSSLSLEMELALSTHSDYRTENDIKKAIWVLRATKAFKHLFPAETERELAKAVGYERYDSNRIIACQGREPERFYYVLTGKVQKVREYRLSSGHLSRSEGYIEKGTTTDPEELEMSWQREHHFVSRGQTEVLILDRDDYMRLQNKSQGPPVDFISKLELFHEFPCEVFNSNPDSIQLKYYGHNVIVSKDTNRTPWIHIVKSGKVRVVRIQQVTDVENESKFTQQTTEELGCGRAFSHANAMIGSLVSQRKMKALSNNNISLPEFSFIFILSNFMFVTFLKFYIIIVLRFKSLTKRHKQTTSSANNSQNAVTLPNVNENEIFNKEDTSSVSSDGPTKPKSQKRKAKLVKAPIIVEQGTDNPSRSGSRMDIPNDDHNGYQDHDQKNNSEAKLAKKSLTLPPIISVENENSDHLHPHGTYVTREMTEFDPVYSRKMSEMYSNLNHKKEPPQRKACIQLDLLCPGDIFVCILIFDFLFFYILLTIFHLLIFLYIYDYAVTNFMFDLKHYLKLQTFKLLIICIKIKSIDLMTVQCDFFHYL</sequence>
<gene>
    <name evidence="4" type="ORF">KUTeg_024881</name>
</gene>
<name>A0ABQ9E491_TEGGR</name>
<evidence type="ECO:0000259" key="3">
    <source>
        <dbReference type="PROSITE" id="PS50042"/>
    </source>
</evidence>